<dbReference type="PATRIC" id="fig|230361.4.peg.1097"/>
<sequence>MEISKEQIEKIHKVLNRVSPVDYDCGKLCGEICCLYDDEDYSNDDLLIYLLPGEELLYENSESFELKHFSIKEIDYPYSWKDGVYTVKCLNPPNCQREIRPIQCRTFPLIPHIDTDNHFYLIFDDSEYPYECPLIKDNIPLNEEFINQTYKVWRFLLKNKLIYDLVDMDSRKRENKKIKYKKIK</sequence>
<dbReference type="Proteomes" id="UP000067738">
    <property type="component" value="Chromosome"/>
</dbReference>
<proteinExistence type="predicted"/>
<dbReference type="KEGG" id="mmil:sm9_1064"/>
<evidence type="ECO:0000313" key="1">
    <source>
        <dbReference type="EMBL" id="ALT68853.1"/>
    </source>
</evidence>
<name>A0A0U2SIS4_9EURY</name>
<dbReference type="GeneID" id="26736033"/>
<evidence type="ECO:0000313" key="2">
    <source>
        <dbReference type="Proteomes" id="UP000067738"/>
    </source>
</evidence>
<reference evidence="1 2" key="1">
    <citation type="submission" date="2015-04" db="EMBL/GenBank/DDBJ databases">
        <title>The complete genome sequence of the rumen methanogen Methanobrevibacter millerae SM9.</title>
        <authorList>
            <person name="Leahy S.C."/>
            <person name="Kelly W.J."/>
            <person name="Pacheco D.M."/>
            <person name="Li D."/>
            <person name="Altermann E."/>
            <person name="Attwood G.T."/>
        </authorList>
    </citation>
    <scope>NUCLEOTIDE SEQUENCE [LARGE SCALE GENOMIC DNA]</scope>
    <source>
        <strain evidence="1 2">SM9</strain>
    </source>
</reference>
<dbReference type="EMBL" id="CP011266">
    <property type="protein sequence ID" value="ALT68853.1"/>
    <property type="molecule type" value="Genomic_DNA"/>
</dbReference>
<keyword evidence="2" id="KW-1185">Reference proteome</keyword>
<dbReference type="AlphaFoldDB" id="A0A0U2SIS4"/>
<gene>
    <name evidence="1" type="ORF">sm9_1064</name>
</gene>
<dbReference type="RefSeq" id="WP_058739140.1">
    <property type="nucleotide sequence ID" value="NZ_CP011266.1"/>
</dbReference>
<dbReference type="OrthoDB" id="73542at2157"/>
<protein>
    <submittedName>
        <fullName evidence="1">Uncharacterized protein</fullName>
    </submittedName>
</protein>
<accession>A0A0U2SIS4</accession>
<organism evidence="1 2">
    <name type="scientific">Methanobrevibacter millerae</name>
    <dbReference type="NCBI Taxonomy" id="230361"/>
    <lineage>
        <taxon>Archaea</taxon>
        <taxon>Methanobacteriati</taxon>
        <taxon>Methanobacteriota</taxon>
        <taxon>Methanomada group</taxon>
        <taxon>Methanobacteria</taxon>
        <taxon>Methanobacteriales</taxon>
        <taxon>Methanobacteriaceae</taxon>
        <taxon>Methanobrevibacter</taxon>
    </lineage>
</organism>